<evidence type="ECO:0000313" key="3">
    <source>
        <dbReference type="Proteomes" id="UP000694240"/>
    </source>
</evidence>
<organism evidence="2 3">
    <name type="scientific">Arabidopsis thaliana x Arabidopsis arenosa</name>
    <dbReference type="NCBI Taxonomy" id="1240361"/>
    <lineage>
        <taxon>Eukaryota</taxon>
        <taxon>Viridiplantae</taxon>
        <taxon>Streptophyta</taxon>
        <taxon>Embryophyta</taxon>
        <taxon>Tracheophyta</taxon>
        <taxon>Spermatophyta</taxon>
        <taxon>Magnoliopsida</taxon>
        <taxon>eudicotyledons</taxon>
        <taxon>Gunneridae</taxon>
        <taxon>Pentapetalae</taxon>
        <taxon>rosids</taxon>
        <taxon>malvids</taxon>
        <taxon>Brassicales</taxon>
        <taxon>Brassicaceae</taxon>
        <taxon>Camelineae</taxon>
        <taxon>Arabidopsis</taxon>
    </lineage>
</organism>
<keyword evidence="1" id="KW-0472">Membrane</keyword>
<name>A0A8T2AS49_9BRAS</name>
<evidence type="ECO:0008006" key="4">
    <source>
        <dbReference type="Google" id="ProtNLM"/>
    </source>
</evidence>
<evidence type="ECO:0000256" key="1">
    <source>
        <dbReference type="SAM" id="Phobius"/>
    </source>
</evidence>
<keyword evidence="1" id="KW-1133">Transmembrane helix</keyword>
<comment type="caution">
    <text evidence="2">The sequence shown here is derived from an EMBL/GenBank/DDBJ whole genome shotgun (WGS) entry which is preliminary data.</text>
</comment>
<proteinExistence type="predicted"/>
<sequence length="129" mass="15297">MSQPNLLRYVIEQATRGGKSVVSRRKFSSSHCKFDEKERSVLMDKMKSSTNRRRLLAFLVASSLSFHLWGNVEIIHSSFFFSVLSYRKQKTQIHVCFVFHTSEFTRKQNARHEVSIVYYWFPTFGRYCI</sequence>
<reference evidence="2 3" key="1">
    <citation type="submission" date="2020-12" db="EMBL/GenBank/DDBJ databases">
        <title>Concerted genomic and epigenomic changes stabilize Arabidopsis allopolyploids.</title>
        <authorList>
            <person name="Chen Z."/>
        </authorList>
    </citation>
    <scope>NUCLEOTIDE SEQUENCE [LARGE SCALE GENOMIC DNA]</scope>
    <source>
        <strain evidence="2">Allo738</strain>
        <tissue evidence="2">Leaf</tissue>
    </source>
</reference>
<gene>
    <name evidence="2" type="ORF">ISN45_Aa03g012080</name>
</gene>
<dbReference type="EMBL" id="JAEFBK010000008">
    <property type="protein sequence ID" value="KAG7576878.1"/>
    <property type="molecule type" value="Genomic_DNA"/>
</dbReference>
<keyword evidence="3" id="KW-1185">Reference proteome</keyword>
<evidence type="ECO:0000313" key="2">
    <source>
        <dbReference type="EMBL" id="KAG7576878.1"/>
    </source>
</evidence>
<dbReference type="Proteomes" id="UP000694240">
    <property type="component" value="Chromosome 8"/>
</dbReference>
<dbReference type="AlphaFoldDB" id="A0A8T2AS49"/>
<accession>A0A8T2AS49</accession>
<feature type="transmembrane region" description="Helical" evidence="1">
    <location>
        <begin position="55"/>
        <end position="72"/>
    </location>
</feature>
<protein>
    <recommendedName>
        <fullName evidence="4">Transmembrane protein</fullName>
    </recommendedName>
</protein>
<keyword evidence="1" id="KW-0812">Transmembrane</keyword>